<feature type="domain" description="YhcG PDDEXK nuclease" evidence="1">
    <location>
        <begin position="1"/>
        <end position="82"/>
    </location>
</feature>
<organism evidence="2 3">
    <name type="scientific">Candidatus Rhabdochlamydia porcellionis</name>
    <dbReference type="NCBI Taxonomy" id="225148"/>
    <lineage>
        <taxon>Bacteria</taxon>
        <taxon>Pseudomonadati</taxon>
        <taxon>Chlamydiota</taxon>
        <taxon>Chlamydiia</taxon>
        <taxon>Parachlamydiales</taxon>
        <taxon>Candidatus Rhabdochlamydiaceae</taxon>
        <taxon>Candidatus Rhabdochlamydia</taxon>
    </lineage>
</organism>
<reference evidence="2 3" key="1">
    <citation type="submission" date="2020-01" db="EMBL/GenBank/DDBJ databases">
        <authorList>
            <person name="Sixt B."/>
            <person name="Schulz F."/>
            <person name="Kostanjsek R."/>
            <person name="Koestlbacher S."/>
            <person name="Collingro A."/>
            <person name="Toenshoff E."/>
            <person name="Horn M."/>
        </authorList>
    </citation>
    <scope>NUCLEOTIDE SEQUENCE [LARGE SCALE GENOMIC DNA]</scope>
    <source>
        <strain evidence="2 3">15C</strain>
    </source>
</reference>
<gene>
    <name evidence="2" type="ORF">RHAB15C_0000998</name>
</gene>
<dbReference type="Proteomes" id="UP000822862">
    <property type="component" value="Chromosome"/>
</dbReference>
<dbReference type="GO" id="GO:0016787">
    <property type="term" value="F:hydrolase activity"/>
    <property type="evidence" value="ECO:0007669"/>
    <property type="project" value="UniProtKB-KW"/>
</dbReference>
<dbReference type="InterPro" id="IPR009362">
    <property type="entry name" value="YhcG_C"/>
</dbReference>
<dbReference type="EC" id="3.1.-.-" evidence="2"/>
<dbReference type="PANTHER" id="PTHR30547:SF0">
    <property type="entry name" value="BLR8175 PROTEIN"/>
    <property type="match status" value="1"/>
</dbReference>
<proteinExistence type="predicted"/>
<dbReference type="Pfam" id="PF06250">
    <property type="entry name" value="YhcG_C"/>
    <property type="match status" value="1"/>
</dbReference>
<evidence type="ECO:0000259" key="1">
    <source>
        <dbReference type="Pfam" id="PF06250"/>
    </source>
</evidence>
<dbReference type="PANTHER" id="PTHR30547">
    <property type="entry name" value="UNCHARACTERIZED PROTEIN YHCG-RELATED"/>
    <property type="match status" value="1"/>
</dbReference>
<dbReference type="EMBL" id="CP075585">
    <property type="protein sequence ID" value="QZA59114.1"/>
    <property type="molecule type" value="Genomic_DNA"/>
</dbReference>
<keyword evidence="3" id="KW-1185">Reference proteome</keyword>
<protein>
    <submittedName>
        <fullName evidence="2">Nuclease YhcG</fullName>
        <ecNumber evidence="2">3.1.-.-</ecNumber>
    </submittedName>
</protein>
<reference evidence="2 3" key="2">
    <citation type="submission" date="2021-05" db="EMBL/GenBank/DDBJ databases">
        <title>Ecology and evolution of chlamydial symbionts of arthropods.</title>
        <authorList>
            <person name="Halter T."/>
            <person name="Sixt B.S."/>
            <person name="Toenshoff E.R."/>
            <person name="Koestlbacher S."/>
            <person name="Schulz F."/>
            <person name="Kostanjsek R."/>
            <person name="Collingro A."/>
            <person name="Hendrickx F."/>
            <person name="Horn M."/>
        </authorList>
    </citation>
    <scope>NUCLEOTIDE SEQUENCE [LARGE SCALE GENOMIC DNA]</scope>
    <source>
        <strain evidence="2 3">15C</strain>
    </source>
</reference>
<sequence length="88" mass="9938">MIELKAGPFKPTNAGQINFYLTSVDRLLKQPEDNPSIGIILCKEKNKITVEYALNNLRNPIGVSSFTTRFMEQLPKELKGKLSTIEEI</sequence>
<evidence type="ECO:0000313" key="2">
    <source>
        <dbReference type="EMBL" id="QZA59114.1"/>
    </source>
</evidence>
<evidence type="ECO:0000313" key="3">
    <source>
        <dbReference type="Proteomes" id="UP000822862"/>
    </source>
</evidence>
<accession>A0ABX8Z0C9</accession>
<dbReference type="InterPro" id="IPR053148">
    <property type="entry name" value="PD-DEXK-like_domain"/>
</dbReference>
<name>A0ABX8Z0C9_9BACT</name>
<keyword evidence="2" id="KW-0378">Hydrolase</keyword>